<dbReference type="SMART" id="SM00697">
    <property type="entry name" value="DM8"/>
    <property type="match status" value="1"/>
</dbReference>
<reference evidence="2 3" key="1">
    <citation type="submission" date="2020-11" db="EMBL/GenBank/DDBJ databases">
        <authorList>
            <person name="Wallbank WR R."/>
            <person name="Pardo Diaz C."/>
            <person name="Kozak K."/>
            <person name="Martin S."/>
            <person name="Jiggins C."/>
            <person name="Moest M."/>
            <person name="Warren A I."/>
            <person name="Generalovic N T."/>
            <person name="Byers J.R.P. K."/>
            <person name="Montejo-Kovacevich G."/>
            <person name="Yen C E."/>
        </authorList>
    </citation>
    <scope>NUCLEOTIDE SEQUENCE [LARGE SCALE GENOMIC DNA]</scope>
</reference>
<dbReference type="AlphaFoldDB" id="A0A7R8YKM3"/>
<keyword evidence="1" id="KW-0732">Signal</keyword>
<organism evidence="2 3">
    <name type="scientific">Hermetia illucens</name>
    <name type="common">Black soldier fly</name>
    <dbReference type="NCBI Taxonomy" id="343691"/>
    <lineage>
        <taxon>Eukaryota</taxon>
        <taxon>Metazoa</taxon>
        <taxon>Ecdysozoa</taxon>
        <taxon>Arthropoda</taxon>
        <taxon>Hexapoda</taxon>
        <taxon>Insecta</taxon>
        <taxon>Pterygota</taxon>
        <taxon>Neoptera</taxon>
        <taxon>Endopterygota</taxon>
        <taxon>Diptera</taxon>
        <taxon>Brachycera</taxon>
        <taxon>Stratiomyomorpha</taxon>
        <taxon>Stratiomyidae</taxon>
        <taxon>Hermetiinae</taxon>
        <taxon>Hermetia</taxon>
    </lineage>
</organism>
<feature type="signal peptide" evidence="1">
    <location>
        <begin position="1"/>
        <end position="17"/>
    </location>
</feature>
<name>A0A7R8YKM3_HERIL</name>
<evidence type="ECO:0000313" key="2">
    <source>
        <dbReference type="EMBL" id="CAD7076695.1"/>
    </source>
</evidence>
<evidence type="ECO:0000256" key="1">
    <source>
        <dbReference type="SAM" id="SignalP"/>
    </source>
</evidence>
<evidence type="ECO:0008006" key="4">
    <source>
        <dbReference type="Google" id="ProtNLM"/>
    </source>
</evidence>
<evidence type="ECO:0000313" key="3">
    <source>
        <dbReference type="Proteomes" id="UP000594454"/>
    </source>
</evidence>
<dbReference type="OrthoDB" id="7950949at2759"/>
<dbReference type="InParanoid" id="A0A7R8YKM3"/>
<dbReference type="Proteomes" id="UP000594454">
    <property type="component" value="Chromosome 1"/>
</dbReference>
<keyword evidence="3" id="KW-1185">Reference proteome</keyword>
<dbReference type="PANTHER" id="PTHR20898">
    <property type="entry name" value="DAEDALUS ON 3-RELATED-RELATED"/>
    <property type="match status" value="1"/>
</dbReference>
<sequence length="178" mass="20790">MLFMILFMLGLATLNDASFIRITSFICEPNKMICQQNVCAITTVRKRLSLVNFNCNFLEPQSHIWLRMKVYRKQSKVFQPWLVDFCENFCNVIEKTTHSQVFLKLLPGIRKYGHFSKSCPLEGNTSLSNYPIDFSFIPVIIPEGEYLVTVHVEDYVKNETILFARSGFVVRYPKRMKN</sequence>
<dbReference type="InterPro" id="IPR010512">
    <property type="entry name" value="DUF1091"/>
</dbReference>
<feature type="chain" id="PRO_5031376026" description="MD-2-related lipid-recognition domain-containing protein" evidence="1">
    <location>
        <begin position="18"/>
        <end position="178"/>
    </location>
</feature>
<gene>
    <name evidence="2" type="ORF">HERILL_LOCUS95</name>
</gene>
<dbReference type="PANTHER" id="PTHR20898:SF0">
    <property type="entry name" value="DAEDALUS ON 3-RELATED"/>
    <property type="match status" value="1"/>
</dbReference>
<dbReference type="Pfam" id="PF06477">
    <property type="entry name" value="DUF1091"/>
    <property type="match status" value="1"/>
</dbReference>
<proteinExistence type="predicted"/>
<accession>A0A7R8YKM3</accession>
<dbReference type="EMBL" id="LR899009">
    <property type="protein sequence ID" value="CAD7076695.1"/>
    <property type="molecule type" value="Genomic_DNA"/>
</dbReference>
<protein>
    <recommendedName>
        <fullName evidence="4">MD-2-related lipid-recognition domain-containing protein</fullName>
    </recommendedName>
</protein>